<dbReference type="STRING" id="1802610.A2W32_04375"/>
<dbReference type="PANTHER" id="PTHR33993">
    <property type="entry name" value="GLYOXALASE-RELATED"/>
    <property type="match status" value="1"/>
</dbReference>
<accession>A0A1F4UWT3</accession>
<name>A0A1F4UWT3_UNCKA</name>
<evidence type="ECO:0000313" key="3">
    <source>
        <dbReference type="Proteomes" id="UP000177371"/>
    </source>
</evidence>
<dbReference type="InterPro" id="IPR004360">
    <property type="entry name" value="Glyas_Fos-R_dOase_dom"/>
</dbReference>
<dbReference type="EMBL" id="MEUT01000051">
    <property type="protein sequence ID" value="OGC49399.1"/>
    <property type="molecule type" value="Genomic_DNA"/>
</dbReference>
<dbReference type="PANTHER" id="PTHR33993:SF2">
    <property type="entry name" value="VOC DOMAIN-CONTAINING PROTEIN"/>
    <property type="match status" value="1"/>
</dbReference>
<dbReference type="Gene3D" id="3.10.180.10">
    <property type="entry name" value="2,3-Dihydroxybiphenyl 1,2-Dioxygenase, domain 1"/>
    <property type="match status" value="1"/>
</dbReference>
<dbReference type="InterPro" id="IPR029068">
    <property type="entry name" value="Glyas_Bleomycin-R_OHBP_Dase"/>
</dbReference>
<reference evidence="2 3" key="1">
    <citation type="journal article" date="2016" name="Nat. Commun.">
        <title>Thousands of microbial genomes shed light on interconnected biogeochemical processes in an aquifer system.</title>
        <authorList>
            <person name="Anantharaman K."/>
            <person name="Brown C.T."/>
            <person name="Hug L.A."/>
            <person name="Sharon I."/>
            <person name="Castelle C.J."/>
            <person name="Probst A.J."/>
            <person name="Thomas B.C."/>
            <person name="Singh A."/>
            <person name="Wilkins M.J."/>
            <person name="Karaoz U."/>
            <person name="Brodie E.L."/>
            <person name="Williams K.H."/>
            <person name="Hubbard S.S."/>
            <person name="Banfield J.F."/>
        </authorList>
    </citation>
    <scope>NUCLEOTIDE SEQUENCE [LARGE SCALE GENOMIC DNA]</scope>
</reference>
<protein>
    <submittedName>
        <fullName evidence="2">Glyoxalase</fullName>
    </submittedName>
</protein>
<dbReference type="SUPFAM" id="SSF54593">
    <property type="entry name" value="Glyoxalase/Bleomycin resistance protein/Dihydroxybiphenyl dioxygenase"/>
    <property type="match status" value="1"/>
</dbReference>
<dbReference type="CDD" id="cd07247">
    <property type="entry name" value="SgaA_N_like"/>
    <property type="match status" value="1"/>
</dbReference>
<gene>
    <name evidence="2" type="ORF">A2W32_04375</name>
</gene>
<evidence type="ECO:0000313" key="2">
    <source>
        <dbReference type="EMBL" id="OGC49399.1"/>
    </source>
</evidence>
<evidence type="ECO:0000259" key="1">
    <source>
        <dbReference type="PROSITE" id="PS51819"/>
    </source>
</evidence>
<dbReference type="AlphaFoldDB" id="A0A1F4UWT3"/>
<sequence length="128" mass="14655">MNPIVHFELPAKDKERSKKFYSEVFGWKLEDYPEMNYTMVYTSDVDEKYMPKTPGTINGGMMSTGDNGGTFPVLVISVPDLDEYIKKVEDADCKIIMPRTEVGDMGYYARFVDPEGVVMGIWETKMKQ</sequence>
<dbReference type="InterPro" id="IPR037523">
    <property type="entry name" value="VOC_core"/>
</dbReference>
<proteinExistence type="predicted"/>
<dbReference type="Proteomes" id="UP000177371">
    <property type="component" value="Unassembled WGS sequence"/>
</dbReference>
<dbReference type="Pfam" id="PF00903">
    <property type="entry name" value="Glyoxalase"/>
    <property type="match status" value="1"/>
</dbReference>
<organism evidence="2 3">
    <name type="scientific">candidate division WWE3 bacterium RBG_16_37_10</name>
    <dbReference type="NCBI Taxonomy" id="1802610"/>
    <lineage>
        <taxon>Bacteria</taxon>
        <taxon>Katanobacteria</taxon>
    </lineage>
</organism>
<comment type="caution">
    <text evidence="2">The sequence shown here is derived from an EMBL/GenBank/DDBJ whole genome shotgun (WGS) entry which is preliminary data.</text>
</comment>
<dbReference type="PROSITE" id="PS51819">
    <property type="entry name" value="VOC"/>
    <property type="match status" value="1"/>
</dbReference>
<dbReference type="InterPro" id="IPR052164">
    <property type="entry name" value="Anthracycline_SecMetBiosynth"/>
</dbReference>
<feature type="domain" description="VOC" evidence="1">
    <location>
        <begin position="3"/>
        <end position="124"/>
    </location>
</feature>